<dbReference type="EMBL" id="DPIY01000008">
    <property type="protein sequence ID" value="HCT57309.1"/>
    <property type="molecule type" value="Genomic_DNA"/>
</dbReference>
<feature type="signal peptide" evidence="3">
    <location>
        <begin position="1"/>
        <end position="32"/>
    </location>
</feature>
<evidence type="ECO:0000256" key="3">
    <source>
        <dbReference type="SAM" id="SignalP"/>
    </source>
</evidence>
<keyword evidence="2" id="KW-0472">Membrane</keyword>
<feature type="transmembrane region" description="Helical" evidence="2">
    <location>
        <begin position="183"/>
        <end position="200"/>
    </location>
</feature>
<gene>
    <name evidence="4" type="ORF">DGD08_08875</name>
</gene>
<evidence type="ECO:0008006" key="6">
    <source>
        <dbReference type="Google" id="ProtNLM"/>
    </source>
</evidence>
<comment type="caution">
    <text evidence="4">The sequence shown here is derived from an EMBL/GenBank/DDBJ whole genome shotgun (WGS) entry which is preliminary data.</text>
</comment>
<feature type="region of interest" description="Disordered" evidence="1">
    <location>
        <begin position="347"/>
        <end position="367"/>
    </location>
</feature>
<organism evidence="4 5">
    <name type="scientific">Gemmatimonas aurantiaca</name>
    <dbReference type="NCBI Taxonomy" id="173480"/>
    <lineage>
        <taxon>Bacteria</taxon>
        <taxon>Pseudomonadati</taxon>
        <taxon>Gemmatimonadota</taxon>
        <taxon>Gemmatimonadia</taxon>
        <taxon>Gemmatimonadales</taxon>
        <taxon>Gemmatimonadaceae</taxon>
        <taxon>Gemmatimonas</taxon>
    </lineage>
</organism>
<reference evidence="4 5" key="1">
    <citation type="journal article" date="2018" name="Nat. Biotechnol.">
        <title>A standardized bacterial taxonomy based on genome phylogeny substantially revises the tree of life.</title>
        <authorList>
            <person name="Parks D.H."/>
            <person name="Chuvochina M."/>
            <person name="Waite D.W."/>
            <person name="Rinke C."/>
            <person name="Skarshewski A."/>
            <person name="Chaumeil P.A."/>
            <person name="Hugenholtz P."/>
        </authorList>
    </citation>
    <scope>NUCLEOTIDE SEQUENCE [LARGE SCALE GENOMIC DNA]</scope>
    <source>
        <strain evidence="4">UBA8844</strain>
    </source>
</reference>
<feature type="compositionally biased region" description="Basic residues" evidence="1">
    <location>
        <begin position="357"/>
        <end position="367"/>
    </location>
</feature>
<dbReference type="AlphaFoldDB" id="A0A3D4V832"/>
<feature type="compositionally biased region" description="Basic and acidic residues" evidence="1">
    <location>
        <begin position="347"/>
        <end position="356"/>
    </location>
</feature>
<keyword evidence="3" id="KW-0732">Signal</keyword>
<evidence type="ECO:0000313" key="4">
    <source>
        <dbReference type="EMBL" id="HCT57309.1"/>
    </source>
</evidence>
<evidence type="ECO:0000256" key="2">
    <source>
        <dbReference type="SAM" id="Phobius"/>
    </source>
</evidence>
<dbReference type="Proteomes" id="UP000264071">
    <property type="component" value="Unassembled WGS sequence"/>
</dbReference>
<feature type="chain" id="PRO_5017731889" description="DUF4381 domain-containing protein" evidence="3">
    <location>
        <begin position="33"/>
        <end position="367"/>
    </location>
</feature>
<sequence length="367" mass="40285">MFGDLVMCAQRSVVVVALLAAALGVRGRTATAQPTVPPSTLGTPSGSRVQAGKLVRPDTVEIGDPFTLIVTVVVPTDARIEWPTITDTAATVAMRAPVKVIDEGTNFGGRRERAEYTLSAWDIGTLHIDLPDAVVRYGDVTMRVPMSDARVFVKSVLPGDTTLHVPKPARDLFPRVLPWWQRWWPALLVIAGLGLLWWLWRRLRRRKLAVAAAPPLDPYARAIHEFDRLDRLALAEAGESGRYVALAVDILRLFVAARLPDVELSQTSAELLVAAIDDPRVPRDRLISLLADADGIKFAARRVSPPRAREIGGEARAIVEHFERVDRERRAAEAAATAAAIAAEANARQELEDRARRDSRRPKSGAR</sequence>
<name>A0A3D4V832_9BACT</name>
<accession>A0A3D4V832</accession>
<protein>
    <recommendedName>
        <fullName evidence="6">DUF4381 domain-containing protein</fullName>
    </recommendedName>
</protein>
<keyword evidence="2" id="KW-0812">Transmembrane</keyword>
<evidence type="ECO:0000256" key="1">
    <source>
        <dbReference type="SAM" id="MobiDB-lite"/>
    </source>
</evidence>
<proteinExistence type="predicted"/>
<keyword evidence="2" id="KW-1133">Transmembrane helix</keyword>
<dbReference type="OMA" id="RIEWPTI"/>
<evidence type="ECO:0000313" key="5">
    <source>
        <dbReference type="Proteomes" id="UP000264071"/>
    </source>
</evidence>